<dbReference type="PANTHER" id="PTHR24346">
    <property type="entry name" value="MAP/MICROTUBULE AFFINITY-REGULATING KINASE"/>
    <property type="match status" value="1"/>
</dbReference>
<dbReference type="EC" id="2.7.11.1" evidence="1"/>
<reference evidence="13" key="1">
    <citation type="submission" date="2023-02" db="EMBL/GenBank/DDBJ databases">
        <title>Identification and recombinant expression of a fungal hydrolase from Papiliotrema laurentii that hydrolyzes apple cutin and clears colloidal polyester polyurethane.</title>
        <authorList>
            <consortium name="DOE Joint Genome Institute"/>
            <person name="Roman V.A."/>
            <person name="Bojanowski C."/>
            <person name="Crable B.R."/>
            <person name="Wagner D.N."/>
            <person name="Hung C.S."/>
            <person name="Nadeau L.J."/>
            <person name="Schratz L."/>
            <person name="Haridas S."/>
            <person name="Pangilinan J."/>
            <person name="Lipzen A."/>
            <person name="Na H."/>
            <person name="Yan M."/>
            <person name="Ng V."/>
            <person name="Grigoriev I.V."/>
            <person name="Spatafora J.W."/>
            <person name="Barlow D."/>
            <person name="Biffinger J."/>
            <person name="Kelley-Loughnane N."/>
            <person name="Varaljay V.A."/>
            <person name="Crookes-Goodson W.J."/>
        </authorList>
    </citation>
    <scope>NUCLEOTIDE SEQUENCE</scope>
    <source>
        <strain evidence="13">5307AH</strain>
    </source>
</reference>
<evidence type="ECO:0000313" key="14">
    <source>
        <dbReference type="Proteomes" id="UP001182556"/>
    </source>
</evidence>
<feature type="compositionally biased region" description="Low complexity" evidence="10">
    <location>
        <begin position="663"/>
        <end position="673"/>
    </location>
</feature>
<keyword evidence="14" id="KW-1185">Reference proteome</keyword>
<evidence type="ECO:0000259" key="11">
    <source>
        <dbReference type="PROSITE" id="PS50011"/>
    </source>
</evidence>
<feature type="compositionally biased region" description="Low complexity" evidence="10">
    <location>
        <begin position="740"/>
        <end position="752"/>
    </location>
</feature>
<dbReference type="InterPro" id="IPR017441">
    <property type="entry name" value="Protein_kinase_ATP_BS"/>
</dbReference>
<gene>
    <name evidence="13" type="ORF">DB88DRAFT_513559</name>
</gene>
<dbReference type="PROSITE" id="PS00108">
    <property type="entry name" value="PROTEIN_KINASE_ST"/>
    <property type="match status" value="1"/>
</dbReference>
<evidence type="ECO:0000256" key="10">
    <source>
        <dbReference type="SAM" id="MobiDB-lite"/>
    </source>
</evidence>
<accession>A0AAD9CU02</accession>
<evidence type="ECO:0000256" key="8">
    <source>
        <dbReference type="ARBA" id="ARBA00048679"/>
    </source>
</evidence>
<dbReference type="FunFam" id="1.10.510.10:FF:000636">
    <property type="entry name" value="Non-specific serine/threonine protein kinase"/>
    <property type="match status" value="1"/>
</dbReference>
<dbReference type="PROSITE" id="PS00107">
    <property type="entry name" value="PROTEIN_KINASE_ATP"/>
    <property type="match status" value="1"/>
</dbReference>
<feature type="compositionally biased region" description="Polar residues" evidence="10">
    <location>
        <begin position="704"/>
        <end position="721"/>
    </location>
</feature>
<feature type="compositionally biased region" description="Low complexity" evidence="10">
    <location>
        <begin position="600"/>
        <end position="616"/>
    </location>
</feature>
<feature type="region of interest" description="Disordered" evidence="10">
    <location>
        <begin position="1"/>
        <end position="137"/>
    </location>
</feature>
<comment type="catalytic activity">
    <reaction evidence="7">
        <text>L-threonyl-[protein] + ATP = O-phospho-L-threonyl-[protein] + ADP + H(+)</text>
        <dbReference type="Rhea" id="RHEA:46608"/>
        <dbReference type="Rhea" id="RHEA-COMP:11060"/>
        <dbReference type="Rhea" id="RHEA-COMP:11605"/>
        <dbReference type="ChEBI" id="CHEBI:15378"/>
        <dbReference type="ChEBI" id="CHEBI:30013"/>
        <dbReference type="ChEBI" id="CHEBI:30616"/>
        <dbReference type="ChEBI" id="CHEBI:61977"/>
        <dbReference type="ChEBI" id="CHEBI:456216"/>
        <dbReference type="EC" id="2.7.11.1"/>
    </reaction>
</comment>
<feature type="region of interest" description="Disordered" evidence="10">
    <location>
        <begin position="1322"/>
        <end position="1342"/>
    </location>
</feature>
<feature type="compositionally biased region" description="Polar residues" evidence="10">
    <location>
        <begin position="73"/>
        <end position="83"/>
    </location>
</feature>
<dbReference type="GO" id="GO:0004674">
    <property type="term" value="F:protein serine/threonine kinase activity"/>
    <property type="evidence" value="ECO:0007669"/>
    <property type="project" value="UniProtKB-KW"/>
</dbReference>
<evidence type="ECO:0000256" key="3">
    <source>
        <dbReference type="ARBA" id="ARBA00022679"/>
    </source>
</evidence>
<dbReference type="Proteomes" id="UP001182556">
    <property type="component" value="Unassembled WGS sequence"/>
</dbReference>
<feature type="binding site" evidence="9">
    <location>
        <position position="198"/>
    </location>
    <ligand>
        <name>ATP</name>
        <dbReference type="ChEBI" id="CHEBI:30616"/>
    </ligand>
</feature>
<dbReference type="SUPFAM" id="SSF103243">
    <property type="entry name" value="KA1-like"/>
    <property type="match status" value="1"/>
</dbReference>
<evidence type="ECO:0000259" key="12">
    <source>
        <dbReference type="PROSITE" id="PS50032"/>
    </source>
</evidence>
<dbReference type="SUPFAM" id="SSF56112">
    <property type="entry name" value="Protein kinase-like (PK-like)"/>
    <property type="match status" value="1"/>
</dbReference>
<dbReference type="GO" id="GO:0005737">
    <property type="term" value="C:cytoplasm"/>
    <property type="evidence" value="ECO:0007669"/>
    <property type="project" value="TreeGrafter"/>
</dbReference>
<comment type="catalytic activity">
    <reaction evidence="8">
        <text>L-seryl-[protein] + ATP = O-phospho-L-seryl-[protein] + ADP + H(+)</text>
        <dbReference type="Rhea" id="RHEA:17989"/>
        <dbReference type="Rhea" id="RHEA-COMP:9863"/>
        <dbReference type="Rhea" id="RHEA-COMP:11604"/>
        <dbReference type="ChEBI" id="CHEBI:15378"/>
        <dbReference type="ChEBI" id="CHEBI:29999"/>
        <dbReference type="ChEBI" id="CHEBI:30616"/>
        <dbReference type="ChEBI" id="CHEBI:83421"/>
        <dbReference type="ChEBI" id="CHEBI:456216"/>
        <dbReference type="EC" id="2.7.11.1"/>
    </reaction>
</comment>
<feature type="compositionally biased region" description="Low complexity" evidence="10">
    <location>
        <begin position="762"/>
        <end position="780"/>
    </location>
</feature>
<dbReference type="PANTHER" id="PTHR24346:SF110">
    <property type="entry name" value="NON-SPECIFIC SERINE_THREONINE PROTEIN KINASE"/>
    <property type="match status" value="1"/>
</dbReference>
<evidence type="ECO:0000256" key="5">
    <source>
        <dbReference type="ARBA" id="ARBA00022777"/>
    </source>
</evidence>
<evidence type="ECO:0000313" key="13">
    <source>
        <dbReference type="EMBL" id="KAK1920814.1"/>
    </source>
</evidence>
<dbReference type="PROSITE" id="PS50011">
    <property type="entry name" value="PROTEIN_KINASE_DOM"/>
    <property type="match status" value="1"/>
</dbReference>
<feature type="compositionally biased region" description="Low complexity" evidence="10">
    <location>
        <begin position="1061"/>
        <end position="1074"/>
    </location>
</feature>
<dbReference type="Pfam" id="PF02149">
    <property type="entry name" value="KA1"/>
    <property type="match status" value="1"/>
</dbReference>
<feature type="compositionally biased region" description="Polar residues" evidence="10">
    <location>
        <begin position="101"/>
        <end position="115"/>
    </location>
</feature>
<feature type="domain" description="Protein kinase" evidence="11">
    <location>
        <begin position="169"/>
        <end position="431"/>
    </location>
</feature>
<feature type="region of interest" description="Disordered" evidence="10">
    <location>
        <begin position="651"/>
        <end position="894"/>
    </location>
</feature>
<keyword evidence="2" id="KW-0723">Serine/threonine-protein kinase</keyword>
<feature type="domain" description="KA1" evidence="12">
    <location>
        <begin position="1357"/>
        <end position="1407"/>
    </location>
</feature>
<dbReference type="Gene3D" id="1.10.510.10">
    <property type="entry name" value="Transferase(Phosphotransferase) domain 1"/>
    <property type="match status" value="1"/>
</dbReference>
<feature type="region of interest" description="Disordered" evidence="10">
    <location>
        <begin position="600"/>
        <end position="627"/>
    </location>
</feature>
<feature type="region of interest" description="Disordered" evidence="10">
    <location>
        <begin position="472"/>
        <end position="542"/>
    </location>
</feature>
<dbReference type="InterPro" id="IPR001772">
    <property type="entry name" value="KA1_dom"/>
</dbReference>
<dbReference type="InterPro" id="IPR028375">
    <property type="entry name" value="KA1/Ssp2_C"/>
</dbReference>
<dbReference type="InterPro" id="IPR011009">
    <property type="entry name" value="Kinase-like_dom_sf"/>
</dbReference>
<keyword evidence="5 13" id="KW-0418">Kinase</keyword>
<feature type="compositionally biased region" description="Low complexity" evidence="10">
    <location>
        <begin position="850"/>
        <end position="864"/>
    </location>
</feature>
<protein>
    <recommendedName>
        <fullName evidence="1">non-specific serine/threonine protein kinase</fullName>
        <ecNumber evidence="1">2.7.11.1</ecNumber>
    </recommendedName>
</protein>
<feature type="compositionally biased region" description="Basic and acidic residues" evidence="10">
    <location>
        <begin position="882"/>
        <end position="891"/>
    </location>
</feature>
<feature type="compositionally biased region" description="Low complexity" evidence="10">
    <location>
        <begin position="1282"/>
        <end position="1293"/>
    </location>
</feature>
<proteinExistence type="predicted"/>
<organism evidence="13 14">
    <name type="scientific">Papiliotrema laurentii</name>
    <name type="common">Cryptococcus laurentii</name>
    <dbReference type="NCBI Taxonomy" id="5418"/>
    <lineage>
        <taxon>Eukaryota</taxon>
        <taxon>Fungi</taxon>
        <taxon>Dikarya</taxon>
        <taxon>Basidiomycota</taxon>
        <taxon>Agaricomycotina</taxon>
        <taxon>Tremellomycetes</taxon>
        <taxon>Tremellales</taxon>
        <taxon>Rhynchogastremaceae</taxon>
        <taxon>Papiliotrema</taxon>
    </lineage>
</organism>
<feature type="region of interest" description="Disordered" evidence="10">
    <location>
        <begin position="974"/>
        <end position="1008"/>
    </location>
</feature>
<evidence type="ECO:0000256" key="6">
    <source>
        <dbReference type="ARBA" id="ARBA00022840"/>
    </source>
</evidence>
<dbReference type="Gene3D" id="3.30.310.80">
    <property type="entry name" value="Kinase associated domain 1, KA1"/>
    <property type="match status" value="1"/>
</dbReference>
<feature type="region of interest" description="Disordered" evidence="10">
    <location>
        <begin position="1272"/>
        <end position="1299"/>
    </location>
</feature>
<comment type="caution">
    <text evidence="13">The sequence shown here is derived from an EMBL/GenBank/DDBJ whole genome shotgun (WGS) entry which is preliminary data.</text>
</comment>
<dbReference type="GO" id="GO:0035556">
    <property type="term" value="P:intracellular signal transduction"/>
    <property type="evidence" value="ECO:0007669"/>
    <property type="project" value="TreeGrafter"/>
</dbReference>
<feature type="compositionally biased region" description="Polar residues" evidence="10">
    <location>
        <begin position="1037"/>
        <end position="1047"/>
    </location>
</feature>
<feature type="region of interest" description="Disordered" evidence="10">
    <location>
        <begin position="1169"/>
        <end position="1204"/>
    </location>
</feature>
<feature type="region of interest" description="Disordered" evidence="10">
    <location>
        <begin position="918"/>
        <end position="942"/>
    </location>
</feature>
<dbReference type="InterPro" id="IPR000719">
    <property type="entry name" value="Prot_kinase_dom"/>
</dbReference>
<feature type="compositionally biased region" description="Polar residues" evidence="10">
    <location>
        <begin position="994"/>
        <end position="1008"/>
    </location>
</feature>
<name>A0AAD9CU02_PAPLA</name>
<dbReference type="EMBL" id="JAODAN010000012">
    <property type="protein sequence ID" value="KAK1920814.1"/>
    <property type="molecule type" value="Genomic_DNA"/>
</dbReference>
<evidence type="ECO:0000256" key="4">
    <source>
        <dbReference type="ARBA" id="ARBA00022741"/>
    </source>
</evidence>
<dbReference type="FunFam" id="3.30.200.20:FF:000003">
    <property type="entry name" value="Non-specific serine/threonine protein kinase"/>
    <property type="match status" value="1"/>
</dbReference>
<feature type="region of interest" description="Disordered" evidence="10">
    <location>
        <begin position="1027"/>
        <end position="1047"/>
    </location>
</feature>
<keyword evidence="4 9" id="KW-0547">Nucleotide-binding</keyword>
<dbReference type="GO" id="GO:0005524">
    <property type="term" value="F:ATP binding"/>
    <property type="evidence" value="ECO:0007669"/>
    <property type="project" value="UniProtKB-UniRule"/>
</dbReference>
<feature type="region of interest" description="Disordered" evidence="10">
    <location>
        <begin position="1061"/>
        <end position="1140"/>
    </location>
</feature>
<evidence type="ECO:0000256" key="9">
    <source>
        <dbReference type="PROSITE-ProRule" id="PRU10141"/>
    </source>
</evidence>
<dbReference type="InterPro" id="IPR008271">
    <property type="entry name" value="Ser/Thr_kinase_AS"/>
</dbReference>
<evidence type="ECO:0000256" key="1">
    <source>
        <dbReference type="ARBA" id="ARBA00012513"/>
    </source>
</evidence>
<evidence type="ECO:0000256" key="7">
    <source>
        <dbReference type="ARBA" id="ARBA00047899"/>
    </source>
</evidence>
<evidence type="ECO:0000256" key="2">
    <source>
        <dbReference type="ARBA" id="ARBA00022527"/>
    </source>
</evidence>
<dbReference type="SMART" id="SM00220">
    <property type="entry name" value="S_TKc"/>
    <property type="match status" value="1"/>
</dbReference>
<dbReference type="PROSITE" id="PS50032">
    <property type="entry name" value="KA1"/>
    <property type="match status" value="1"/>
</dbReference>
<sequence length="1410" mass="150979">MSDPFAPNPAGRYSTPPLGTVATQTPPTAPITGLFASQPPIAQPNMPSQRAMSMAPPPTRYATDEFGSYAPVTHSSSQSTSGATRVRASQPPSMVMPVSIPTATSGANPTATNHGQRQRNRQSHNPSTTLANASPPKPEYLTDEYVLHPSVWAYKQAHPRRPMVGFGPYVLLQTLGEGEFGKVKLGVHTEFGVEVAIKLIRRGSLEDEVRASKVEREIDVLKTLKHPNIVRMFDVIDTEKYIGIVLDFAGGGELFDHILANRYLKEKDAQKLFAQLISGVDYLHKKHIVHRDLKLENLLLDKHRNIIITDFGFANRFDHEQDDLMATSCGSPCYAAPELVVSEGLYVGSAVDIWSCGVILYAMLSGYLPYDDDPANPDGDNINLLYKYIMTTKLNFPDHMSSSAKSLLQIMLVPDPQQRCRIEHIMNHPWLDSYQEIFSRSVEDQEYIFQENMYRKSALAKKELTARQQVQRQAQTSMEGMVRSQSSMPGSTVAAGASDKNRRPKEVRHQSALPGATTMPEYLNSAGRRPSPSTRQPLSVPPPMPAIAQTSPVLADAIVMSPTNFPPPPQAAPLSRSAPTMEATLPSAREATIPAPAQYTSSTTATTNTSTAISTSVRPPMSANKNRHTIQVEYDGEASYERILEAKRTAAGSGASVSAMDLPSMPSSTPSPTKRVLQLQAPTSDIEAESASSDQGHTLEGTAESYSHSSPDMLSAATTGGQILAEKPIPSTPSRKGKESSPSAASPSTPRASKTEPEDMMTPRARPSTAASRPSDSPRSSGKRFESMPARPPKSGSASAAPLANPDLTSSGLPKPPPPKRERTRKGMSLDKFGLAKLLGAAQASSSVDLSRGPPSAGAAAARLQGASETAPKAKRTSISSRTDETENKDTKPRRRTLQLMVNRYVSRPELGCVSNIRSNSIRDKKPSAPTSAPPAPLVARDMNPVTPVTAQSSISAKGLPTPPVIVAATDSQAAERARAPSSTSVASVDRLAQQPSADKQHIASSSAAKKVMDWFRRKTLAKDTLVPIRHGDPRSDSASSFVQVSDSPLRAVREGIAQNAANSAAMSSTSSVAHTQEDDVEPSPTIETALPPRGKGDEGDHSPTPVNADVPARVPLGPATSKTNIVPHASGSASHNNLLSSPREAALPMATRSKSLVPDGIVPIALPSMPPPAVPSKPAVRNSPPRARDESKMRVHTGLVDQSALSSKPPKVVMVEVLRVLQEMGLEIKRENEYRLRCTRARKRKSGATTGLGLGSVISVGSGMSPFTLMSSASASKTDSRGLPLPSTPSGGRLSGGGLKGMLLRRGSSYSSTHPANLVRSDSDILGSPSASSTGVGSPAMVDTPQLTEPLYGEHSVDNGDEVKFVVELCRMRNLPGLYHLTIKRLRGDVWSFKFIYQTVLERCATLTH</sequence>
<keyword evidence="3" id="KW-0808">Transferase</keyword>
<dbReference type="Pfam" id="PF00069">
    <property type="entry name" value="Pkinase"/>
    <property type="match status" value="1"/>
</dbReference>
<keyword evidence="6 9" id="KW-0067">ATP-binding</keyword>
<feature type="compositionally biased region" description="Polar residues" evidence="10">
    <location>
        <begin position="123"/>
        <end position="132"/>
    </location>
</feature>